<keyword evidence="2" id="KW-0645">Protease</keyword>
<dbReference type="InterPro" id="IPR009003">
    <property type="entry name" value="Peptidase_S1_PA"/>
</dbReference>
<dbReference type="PRINTS" id="PR00834">
    <property type="entry name" value="PROTEASES2C"/>
</dbReference>
<name>D7BAT1_ALLS1</name>
<dbReference type="RefSeq" id="WP_013158847.1">
    <property type="nucleotide sequence ID" value="NC_014212.1"/>
</dbReference>
<evidence type="ECO:0000256" key="2">
    <source>
        <dbReference type="ARBA" id="ARBA00022670"/>
    </source>
</evidence>
<evidence type="ECO:0000259" key="5">
    <source>
        <dbReference type="PROSITE" id="PS50106"/>
    </source>
</evidence>
<dbReference type="Pfam" id="PF13365">
    <property type="entry name" value="Trypsin_2"/>
    <property type="match status" value="1"/>
</dbReference>
<evidence type="ECO:0000313" key="7">
    <source>
        <dbReference type="Proteomes" id="UP000001916"/>
    </source>
</evidence>
<dbReference type="InterPro" id="IPR036034">
    <property type="entry name" value="PDZ_sf"/>
</dbReference>
<dbReference type="AlphaFoldDB" id="D7BAT1"/>
<dbReference type="Gene3D" id="2.30.42.10">
    <property type="match status" value="1"/>
</dbReference>
<dbReference type="PANTHER" id="PTHR43343:SF3">
    <property type="entry name" value="PROTEASE DO-LIKE 8, CHLOROPLASTIC"/>
    <property type="match status" value="1"/>
</dbReference>
<dbReference type="OrthoDB" id="24587at2"/>
<keyword evidence="3" id="KW-0378">Hydrolase</keyword>
<keyword evidence="7" id="KW-1185">Reference proteome</keyword>
<dbReference type="InterPro" id="IPR051201">
    <property type="entry name" value="Chloro_Bact_Ser_Proteases"/>
</dbReference>
<accession>D7BAT1</accession>
<keyword evidence="4" id="KW-0732">Signal</keyword>
<dbReference type="Gene3D" id="2.40.10.10">
    <property type="entry name" value="Trypsin-like serine proteases"/>
    <property type="match status" value="2"/>
</dbReference>
<evidence type="ECO:0000313" key="6">
    <source>
        <dbReference type="EMBL" id="ADH64305.1"/>
    </source>
</evidence>
<dbReference type="GO" id="GO:0006508">
    <property type="term" value="P:proteolysis"/>
    <property type="evidence" value="ECO:0007669"/>
    <property type="project" value="UniProtKB-KW"/>
</dbReference>
<dbReference type="SUPFAM" id="SSF50494">
    <property type="entry name" value="Trypsin-like serine proteases"/>
    <property type="match status" value="1"/>
</dbReference>
<feature type="signal peptide" evidence="4">
    <location>
        <begin position="1"/>
        <end position="24"/>
    </location>
</feature>
<evidence type="ECO:0000256" key="4">
    <source>
        <dbReference type="SAM" id="SignalP"/>
    </source>
</evidence>
<dbReference type="eggNOG" id="COG0265">
    <property type="taxonomic scope" value="Bacteria"/>
</dbReference>
<proteinExistence type="inferred from homology"/>
<dbReference type="SMART" id="SM00228">
    <property type="entry name" value="PDZ"/>
    <property type="match status" value="1"/>
</dbReference>
<dbReference type="STRING" id="526227.Mesil_2452"/>
<protein>
    <submittedName>
        <fullName evidence="6">PDZ/DHR/GLGF domain protein</fullName>
    </submittedName>
</protein>
<dbReference type="SUPFAM" id="SSF50156">
    <property type="entry name" value="PDZ domain-like"/>
    <property type="match status" value="1"/>
</dbReference>
<comment type="similarity">
    <text evidence="1">Belongs to the peptidase S1C family.</text>
</comment>
<dbReference type="EMBL" id="CP002042">
    <property type="protein sequence ID" value="ADH64305.1"/>
    <property type="molecule type" value="Genomic_DNA"/>
</dbReference>
<gene>
    <name evidence="6" type="ordered locus">Mesil_2452</name>
</gene>
<dbReference type="KEGG" id="msv:Mesil_2452"/>
<dbReference type="Pfam" id="PF13180">
    <property type="entry name" value="PDZ_2"/>
    <property type="match status" value="1"/>
</dbReference>
<dbReference type="PROSITE" id="PS50106">
    <property type="entry name" value="PDZ"/>
    <property type="match status" value="1"/>
</dbReference>
<evidence type="ECO:0000256" key="3">
    <source>
        <dbReference type="ARBA" id="ARBA00022801"/>
    </source>
</evidence>
<feature type="chain" id="PRO_5003092878" evidence="4">
    <location>
        <begin position="25"/>
        <end position="358"/>
    </location>
</feature>
<sequence length="358" mass="37898">MHRIPLLPFALAILVAAAALWALAQQTPRLTTPDEIARVEVLRRSLPGVVLVQGIAQDPTTGNEGPITGSGFFYSPSRIVTNYHVVSGLRDLRVTLNDGREFPAEIVALDRGIDVAILGVRGVVAPTTLAWGSSQNLPPGMSILVIGSPFGQRNLASTGMLAGIAPLSAASDNPEIGQEIGDVLYIDSRTEQGNSGGPVLDLQGRVIGLMDAVLAGASGIGGYGVAIPADLVRQSIQDLERFGVPQRGWLGASLVDLGDLDPLLLRGVGLVSSQGTMIDKIERGSPADNAGLRAAQRDARGRLVNLGDVILAINGKTIKNKAEVTQTIARFRPGDRVKLIIWREGRKIEITLTMIARR</sequence>
<evidence type="ECO:0000256" key="1">
    <source>
        <dbReference type="ARBA" id="ARBA00010541"/>
    </source>
</evidence>
<dbReference type="HOGENOM" id="CLU_020120_2_0_0"/>
<dbReference type="InterPro" id="IPR001940">
    <property type="entry name" value="Peptidase_S1C"/>
</dbReference>
<reference evidence="6 7" key="1">
    <citation type="journal article" date="2010" name="Stand. Genomic Sci.">
        <title>Complete genome sequence of Meiothermus silvanus type strain (VI-R2).</title>
        <authorList>
            <person name="Sikorski J."/>
            <person name="Tindall B.J."/>
            <person name="Lowry S."/>
            <person name="Lucas S."/>
            <person name="Nolan M."/>
            <person name="Copeland A."/>
            <person name="Glavina Del Rio T."/>
            <person name="Tice H."/>
            <person name="Cheng J.F."/>
            <person name="Han C."/>
            <person name="Pitluck S."/>
            <person name="Liolios K."/>
            <person name="Ivanova N."/>
            <person name="Mavromatis K."/>
            <person name="Mikhailova N."/>
            <person name="Pati A."/>
            <person name="Goodwin L."/>
            <person name="Chen A."/>
            <person name="Palaniappan K."/>
            <person name="Land M."/>
            <person name="Hauser L."/>
            <person name="Chang Y.J."/>
            <person name="Jeffries C.D."/>
            <person name="Rohde M."/>
            <person name="Goker M."/>
            <person name="Woyke T."/>
            <person name="Bristow J."/>
            <person name="Eisen J.A."/>
            <person name="Markowitz V."/>
            <person name="Hugenholtz P."/>
            <person name="Kyrpides N.C."/>
            <person name="Klenk H.P."/>
            <person name="Lapidus A."/>
        </authorList>
    </citation>
    <scope>NUCLEOTIDE SEQUENCE [LARGE SCALE GENOMIC DNA]</scope>
    <source>
        <strain evidence="7">ATCC 700542 / DSM 9946 / VI-R2</strain>
    </source>
</reference>
<dbReference type="GO" id="GO:0004252">
    <property type="term" value="F:serine-type endopeptidase activity"/>
    <property type="evidence" value="ECO:0007669"/>
    <property type="project" value="InterPro"/>
</dbReference>
<feature type="domain" description="PDZ" evidence="5">
    <location>
        <begin position="254"/>
        <end position="345"/>
    </location>
</feature>
<dbReference type="InterPro" id="IPR001478">
    <property type="entry name" value="PDZ"/>
</dbReference>
<dbReference type="InterPro" id="IPR043504">
    <property type="entry name" value="Peptidase_S1_PA_chymotrypsin"/>
</dbReference>
<organism evidence="6 7">
    <name type="scientific">Allomeiothermus silvanus (strain ATCC 700542 / DSM 9946 / NBRC 106475 / NCIMB 13440 / VI-R2)</name>
    <name type="common">Thermus silvanus</name>
    <dbReference type="NCBI Taxonomy" id="526227"/>
    <lineage>
        <taxon>Bacteria</taxon>
        <taxon>Thermotogati</taxon>
        <taxon>Deinococcota</taxon>
        <taxon>Deinococci</taxon>
        <taxon>Thermales</taxon>
        <taxon>Thermaceae</taxon>
        <taxon>Allomeiothermus</taxon>
    </lineage>
</organism>
<dbReference type="PANTHER" id="PTHR43343">
    <property type="entry name" value="PEPTIDASE S12"/>
    <property type="match status" value="1"/>
</dbReference>
<dbReference type="Proteomes" id="UP000001916">
    <property type="component" value="Chromosome"/>
</dbReference>